<dbReference type="EMBL" id="MK778457">
    <property type="protein sequence ID" value="QCW18492.1"/>
    <property type="molecule type" value="Genomic_DNA"/>
</dbReference>
<protein>
    <submittedName>
        <fullName evidence="1">Uncharacterized protein</fullName>
    </submittedName>
</protein>
<accession>A0A4Y5NV50</accession>
<sequence>MAQDGFFARLHEAEAAGLNKEAALEVAYKLISLDDALGAMDMDQECGAILADPTTIINDCGCNFDPSCKRCFPF</sequence>
<evidence type="ECO:0000313" key="1">
    <source>
        <dbReference type="EMBL" id="QCW18492.1"/>
    </source>
</evidence>
<organism evidence="1 2">
    <name type="scientific">Escherichia phage vB_EcoS_W011D</name>
    <dbReference type="NCBI Taxonomy" id="2575323"/>
    <lineage>
        <taxon>Viruses</taxon>
        <taxon>Duplodnaviria</taxon>
        <taxon>Heunggongvirae</taxon>
        <taxon>Uroviricota</taxon>
        <taxon>Caudoviricetes</taxon>
        <taxon>Drexlerviridae</taxon>
        <taxon>Tempevirinae</taxon>
        <taxon>Changchunvirus</taxon>
        <taxon>Changchunvirus W011D</taxon>
    </lineage>
</organism>
<reference evidence="1 2" key="1">
    <citation type="submission" date="2019-04" db="EMBL/GenBank/DDBJ databases">
        <authorList>
            <person name="Wang X."/>
        </authorList>
    </citation>
    <scope>NUCLEOTIDE SEQUENCE [LARGE SCALE GENOMIC DNA]</scope>
</reference>
<dbReference type="Proteomes" id="UP000306677">
    <property type="component" value="Segment"/>
</dbReference>
<name>A0A4Y5NV50_9CAUD</name>
<evidence type="ECO:0000313" key="2">
    <source>
        <dbReference type="Proteomes" id="UP000306677"/>
    </source>
</evidence>
<proteinExistence type="predicted"/>
<keyword evidence="2" id="KW-1185">Reference proteome</keyword>
<gene>
    <name evidence="1" type="ORF">vBEcoSW011D_45</name>
</gene>